<evidence type="ECO:0000256" key="12">
    <source>
        <dbReference type="ARBA" id="ARBA00036811"/>
    </source>
</evidence>
<keyword evidence="6 18" id="KW-1133">Transmembrane helix</keyword>
<dbReference type="CDD" id="cd17398">
    <property type="entry name" value="MFS_FLVCR_like"/>
    <property type="match status" value="1"/>
</dbReference>
<evidence type="ECO:0000256" key="2">
    <source>
        <dbReference type="ARBA" id="ARBA00022448"/>
    </source>
</evidence>
<evidence type="ECO:0000256" key="4">
    <source>
        <dbReference type="ARBA" id="ARBA00022553"/>
    </source>
</evidence>
<dbReference type="AlphaFoldDB" id="A0A8W8JFA9"/>
<dbReference type="PANTHER" id="PTHR10924:SF4">
    <property type="entry name" value="GH15861P"/>
    <property type="match status" value="1"/>
</dbReference>
<dbReference type="PANTHER" id="PTHR10924">
    <property type="entry name" value="MAJOR FACILITATOR SUPERFAMILY PROTEIN-RELATED"/>
    <property type="match status" value="1"/>
</dbReference>
<reference evidence="19" key="1">
    <citation type="submission" date="2022-08" db="UniProtKB">
        <authorList>
            <consortium name="EnsemblMetazoa"/>
        </authorList>
    </citation>
    <scope>IDENTIFICATION</scope>
    <source>
        <strain evidence="19">05x7-T-G4-1.051#20</strain>
    </source>
</reference>
<feature type="transmembrane region" description="Helical" evidence="18">
    <location>
        <begin position="392"/>
        <end position="411"/>
    </location>
</feature>
<dbReference type="InterPro" id="IPR049680">
    <property type="entry name" value="FLVCR1-2_SLC49-like"/>
</dbReference>
<dbReference type="InterPro" id="IPR036259">
    <property type="entry name" value="MFS_trans_sf"/>
</dbReference>
<evidence type="ECO:0000256" key="5">
    <source>
        <dbReference type="ARBA" id="ARBA00022692"/>
    </source>
</evidence>
<comment type="catalytic activity">
    <reaction evidence="13">
        <text>ethanolamine(in) = ethanolamine(out)</text>
        <dbReference type="Rhea" id="RHEA:32747"/>
        <dbReference type="ChEBI" id="CHEBI:57603"/>
    </reaction>
</comment>
<name>A0A8W8JFA9_MAGGI</name>
<evidence type="ECO:0000256" key="8">
    <source>
        <dbReference type="ARBA" id="ARBA00023136"/>
    </source>
</evidence>
<evidence type="ECO:0000256" key="1">
    <source>
        <dbReference type="ARBA" id="ARBA00004651"/>
    </source>
</evidence>
<dbReference type="GO" id="GO:0006783">
    <property type="term" value="P:heme biosynthetic process"/>
    <property type="evidence" value="ECO:0007669"/>
    <property type="project" value="UniProtKB-ARBA"/>
</dbReference>
<evidence type="ECO:0000313" key="19">
    <source>
        <dbReference type="EnsemblMetazoa" id="G18139.9:cds"/>
    </source>
</evidence>
<comment type="subcellular location">
    <subcellularLocation>
        <location evidence="1">Cell membrane</location>
        <topology evidence="1">Multi-pass membrane protein</topology>
    </subcellularLocation>
</comment>
<keyword evidence="7" id="KW-0265">Erythrocyte maturation</keyword>
<comment type="catalytic activity">
    <reaction evidence="11">
        <text>heme b(in) = heme b(out)</text>
        <dbReference type="Rhea" id="RHEA:75443"/>
        <dbReference type="ChEBI" id="CHEBI:60344"/>
    </reaction>
</comment>
<keyword evidence="20" id="KW-1185">Reference proteome</keyword>
<keyword evidence="3" id="KW-1003">Cell membrane</keyword>
<dbReference type="EnsemblMetazoa" id="G18139.9">
    <property type="protein sequence ID" value="G18139.9:cds"/>
    <property type="gene ID" value="G18139"/>
</dbReference>
<feature type="transmembrane region" description="Helical" evidence="18">
    <location>
        <begin position="298"/>
        <end position="317"/>
    </location>
</feature>
<evidence type="ECO:0000256" key="13">
    <source>
        <dbReference type="ARBA" id="ARBA00045087"/>
    </source>
</evidence>
<feature type="transmembrane region" description="Helical" evidence="18">
    <location>
        <begin position="143"/>
        <end position="160"/>
    </location>
</feature>
<keyword evidence="4" id="KW-0597">Phosphoprotein</keyword>
<feature type="transmembrane region" description="Helical" evidence="18">
    <location>
        <begin position="457"/>
        <end position="479"/>
    </location>
</feature>
<evidence type="ECO:0000256" key="18">
    <source>
        <dbReference type="SAM" id="Phobius"/>
    </source>
</evidence>
<keyword evidence="10" id="KW-0325">Glycoprotein</keyword>
<evidence type="ECO:0000256" key="11">
    <source>
        <dbReference type="ARBA" id="ARBA00035075"/>
    </source>
</evidence>
<dbReference type="Gene3D" id="1.20.1250.20">
    <property type="entry name" value="MFS general substrate transporter like domains"/>
    <property type="match status" value="2"/>
</dbReference>
<evidence type="ECO:0000256" key="6">
    <source>
        <dbReference type="ARBA" id="ARBA00022989"/>
    </source>
</evidence>
<dbReference type="GO" id="GO:0015232">
    <property type="term" value="F:heme transmembrane transporter activity"/>
    <property type="evidence" value="ECO:0007669"/>
    <property type="project" value="UniProtKB-ARBA"/>
</dbReference>
<accession>A0A8W8JFA9</accession>
<feature type="transmembrane region" description="Helical" evidence="18">
    <location>
        <begin position="243"/>
        <end position="263"/>
    </location>
</feature>
<dbReference type="GO" id="GO:0097037">
    <property type="term" value="P:heme export"/>
    <property type="evidence" value="ECO:0007669"/>
    <property type="project" value="TreeGrafter"/>
</dbReference>
<evidence type="ECO:0000256" key="16">
    <source>
        <dbReference type="ARBA" id="ARBA00068050"/>
    </source>
</evidence>
<comment type="similarity">
    <text evidence="14">Belongs to the major facilitator superfamily. Feline leukemia virus subgroup C receptor (TC 2.A.1.28.1) family.</text>
</comment>
<dbReference type="GO" id="GO:0043249">
    <property type="term" value="P:erythrocyte maturation"/>
    <property type="evidence" value="ECO:0007669"/>
    <property type="project" value="UniProtKB-KW"/>
</dbReference>
<dbReference type="Proteomes" id="UP000005408">
    <property type="component" value="Unassembled WGS sequence"/>
</dbReference>
<keyword evidence="2" id="KW-0813">Transport</keyword>
<sequence length="517" mass="57307">MVARLLSLVKSCIGMATLTVSSRSLTVSADDKNTQNEPILDNEMELEAEENHPSDEHSSTTHVYKRRWIIILLYCLYAMTNSYQWIHLNIIGNIVIKYYRESLPDDKFQRETTLDWLSMIYMIVYIPLVFPGTFLLKKKGVRVCLVAGAFLNALGAWLKVACVSPDRFPVLMFAQTVCALAQIFTLGLPAKIAAVWFGPNEVSTATSIGIFGFQIGVAIGFLVPPIVIPNSESLDDIGSHLNIMFYAGAGFMTFLFILVVIIFKERPPKPPSRAQMLATQRVQEEHYGKTLRNLFKNVGFDLLVVTFGVNTGCYYAISTLLNPIVLESFPGHEKTAGQIGLTIVLAGVAGSVVAGIWLDRTRTYKGTTLGIYLFSLAGMLIFTFTLRLELIWVVFLCAGIFGFFMTGYLPVCFEFGAEITYPESEGISSALLNESAELFGIIFTIGCRAMMNKVGTFGLNLLISGALFLGSICTGFIKADYRRQNAEKKILRQLDDAIEINVTNTVSEKTRMTETTD</sequence>
<comment type="function">
    <text evidence="15">Uniporter that mediates the transport of extracellular choline and ethanolamine into cells, thereby playing a key role in phospholipid biosynthesis. Choline and ethanolamine are the precursors of phosphatidylcholine and phosphatidylethanolamine, respectively, the two most abundant phospholipids. Transport is not coupled with proton transport and is exclusively driven by the choline (or ethanolamine) gradient across the plasma membrane. Also acts as a heme b transporter that mediates heme efflux from the cytoplasm to the extracellular compartment.</text>
</comment>
<evidence type="ECO:0000256" key="10">
    <source>
        <dbReference type="ARBA" id="ARBA00023180"/>
    </source>
</evidence>
<evidence type="ECO:0000256" key="15">
    <source>
        <dbReference type="ARBA" id="ARBA00060240"/>
    </source>
</evidence>
<dbReference type="InterPro" id="IPR011701">
    <property type="entry name" value="MFS"/>
</dbReference>
<dbReference type="FunFam" id="1.20.1250.20:FF:000184">
    <property type="entry name" value="Feline leukemia virus subgroup C receptor-related protein 1"/>
    <property type="match status" value="1"/>
</dbReference>
<feature type="transmembrane region" description="Helical" evidence="18">
    <location>
        <begin position="68"/>
        <end position="96"/>
    </location>
</feature>
<protein>
    <recommendedName>
        <fullName evidence="16">Choline/ethanolamine transporter FLVCR1</fullName>
    </recommendedName>
    <alternativeName>
        <fullName evidence="17">Heme transporter FLVCR1</fullName>
    </alternativeName>
</protein>
<dbReference type="GO" id="GO:0005886">
    <property type="term" value="C:plasma membrane"/>
    <property type="evidence" value="ECO:0007669"/>
    <property type="project" value="UniProtKB-SubCell"/>
</dbReference>
<keyword evidence="8 18" id="KW-0472">Membrane</keyword>
<evidence type="ECO:0000313" key="20">
    <source>
        <dbReference type="Proteomes" id="UP000005408"/>
    </source>
</evidence>
<dbReference type="SUPFAM" id="SSF103473">
    <property type="entry name" value="MFS general substrate transporter"/>
    <property type="match status" value="1"/>
</dbReference>
<evidence type="ECO:0000256" key="3">
    <source>
        <dbReference type="ARBA" id="ARBA00022475"/>
    </source>
</evidence>
<evidence type="ECO:0000256" key="7">
    <source>
        <dbReference type="ARBA" id="ARBA00023057"/>
    </source>
</evidence>
<organism evidence="19 20">
    <name type="scientific">Magallana gigas</name>
    <name type="common">Pacific oyster</name>
    <name type="synonym">Crassostrea gigas</name>
    <dbReference type="NCBI Taxonomy" id="29159"/>
    <lineage>
        <taxon>Eukaryota</taxon>
        <taxon>Metazoa</taxon>
        <taxon>Spiralia</taxon>
        <taxon>Lophotrochozoa</taxon>
        <taxon>Mollusca</taxon>
        <taxon>Bivalvia</taxon>
        <taxon>Autobranchia</taxon>
        <taxon>Pteriomorphia</taxon>
        <taxon>Ostreida</taxon>
        <taxon>Ostreoidea</taxon>
        <taxon>Ostreidae</taxon>
        <taxon>Magallana</taxon>
    </lineage>
</organism>
<dbReference type="GO" id="GO:0031966">
    <property type="term" value="C:mitochondrial membrane"/>
    <property type="evidence" value="ECO:0007669"/>
    <property type="project" value="UniProtKB-ARBA"/>
</dbReference>
<keyword evidence="5 18" id="KW-0812">Transmembrane</keyword>
<comment type="catalytic activity">
    <reaction evidence="12">
        <text>choline(out) = choline(in)</text>
        <dbReference type="Rhea" id="RHEA:32751"/>
        <dbReference type="ChEBI" id="CHEBI:15354"/>
    </reaction>
</comment>
<evidence type="ECO:0000256" key="9">
    <source>
        <dbReference type="ARBA" id="ARBA00023170"/>
    </source>
</evidence>
<keyword evidence="9" id="KW-0675">Receptor</keyword>
<evidence type="ECO:0000256" key="14">
    <source>
        <dbReference type="ARBA" id="ARBA00046338"/>
    </source>
</evidence>
<dbReference type="Pfam" id="PF07690">
    <property type="entry name" value="MFS_1"/>
    <property type="match status" value="1"/>
</dbReference>
<proteinExistence type="inferred from homology"/>
<feature type="transmembrane region" description="Helical" evidence="18">
    <location>
        <begin position="337"/>
        <end position="357"/>
    </location>
</feature>
<dbReference type="GO" id="GO:0020037">
    <property type="term" value="F:heme binding"/>
    <property type="evidence" value="ECO:0007669"/>
    <property type="project" value="TreeGrafter"/>
</dbReference>
<feature type="transmembrane region" description="Helical" evidence="18">
    <location>
        <begin position="116"/>
        <end position="136"/>
    </location>
</feature>
<evidence type="ECO:0000256" key="17">
    <source>
        <dbReference type="ARBA" id="ARBA00080886"/>
    </source>
</evidence>
<feature type="transmembrane region" description="Helical" evidence="18">
    <location>
        <begin position="202"/>
        <end position="223"/>
    </location>
</feature>
<feature type="transmembrane region" description="Helical" evidence="18">
    <location>
        <begin position="369"/>
        <end position="386"/>
    </location>
</feature>